<dbReference type="EMBL" id="JAINVV010000006">
    <property type="protein sequence ID" value="MBY8823303.1"/>
    <property type="molecule type" value="Genomic_DNA"/>
</dbReference>
<evidence type="ECO:0000313" key="4">
    <source>
        <dbReference type="Proteomes" id="UP000706039"/>
    </source>
</evidence>
<reference evidence="3 4" key="1">
    <citation type="submission" date="2021-08" db="EMBL/GenBank/DDBJ databases">
        <authorList>
            <person name="Tuo L."/>
        </authorList>
    </citation>
    <scope>NUCLEOTIDE SEQUENCE [LARGE SCALE GENOMIC DNA]</scope>
    <source>
        <strain evidence="3 4">JCM 31229</strain>
    </source>
</reference>
<feature type="domain" description="DUF6894" evidence="1">
    <location>
        <begin position="7"/>
        <end position="67"/>
    </location>
</feature>
<comment type="caution">
    <text evidence="3">The sequence shown here is derived from an EMBL/GenBank/DDBJ whole genome shotgun (WGS) entry which is preliminary data.</text>
</comment>
<evidence type="ECO:0000313" key="2">
    <source>
        <dbReference type="EMBL" id="MBY8823303.1"/>
    </source>
</evidence>
<name>A0ABS7PYP2_9SPHN</name>
<protein>
    <recommendedName>
        <fullName evidence="1">DUF6894 domain-containing protein</fullName>
    </recommendedName>
</protein>
<dbReference type="InterPro" id="IPR054189">
    <property type="entry name" value="DUF6894"/>
</dbReference>
<dbReference type="EMBL" id="JAINVV010000018">
    <property type="protein sequence ID" value="MBY8826438.1"/>
    <property type="molecule type" value="Genomic_DNA"/>
</dbReference>
<dbReference type="RefSeq" id="WP_222990421.1">
    <property type="nucleotide sequence ID" value="NZ_JAINVV010000006.1"/>
</dbReference>
<gene>
    <name evidence="2" type="ORF">K7G82_13435</name>
    <name evidence="3" type="ORF">K7G82_29310</name>
</gene>
<sequence>MARFILKVTEGIKAPEATCLDLENAQAARELATLHAAEIMRDWPDLIWDGELRVQVLDEAGFVLFSLFAMGRPSRGDRQRSPERY</sequence>
<dbReference type="Proteomes" id="UP000706039">
    <property type="component" value="Unassembled WGS sequence"/>
</dbReference>
<dbReference type="Pfam" id="PF21834">
    <property type="entry name" value="DUF6894"/>
    <property type="match status" value="1"/>
</dbReference>
<keyword evidence="4" id="KW-1185">Reference proteome</keyword>
<evidence type="ECO:0000313" key="3">
    <source>
        <dbReference type="EMBL" id="MBY8826438.1"/>
    </source>
</evidence>
<accession>A0ABS7PYP2</accession>
<organism evidence="3 4">
    <name type="scientific">Sphingomonas colocasiae</name>
    <dbReference type="NCBI Taxonomy" id="1848973"/>
    <lineage>
        <taxon>Bacteria</taxon>
        <taxon>Pseudomonadati</taxon>
        <taxon>Pseudomonadota</taxon>
        <taxon>Alphaproteobacteria</taxon>
        <taxon>Sphingomonadales</taxon>
        <taxon>Sphingomonadaceae</taxon>
        <taxon>Sphingomonas</taxon>
    </lineage>
</organism>
<proteinExistence type="predicted"/>
<evidence type="ECO:0000259" key="1">
    <source>
        <dbReference type="Pfam" id="PF21834"/>
    </source>
</evidence>